<keyword evidence="2" id="KW-0560">Oxidoreductase</keyword>
<evidence type="ECO:0000259" key="3">
    <source>
        <dbReference type="PROSITE" id="PS51471"/>
    </source>
</evidence>
<dbReference type="Pfam" id="PF03171">
    <property type="entry name" value="2OG-FeII_Oxy"/>
    <property type="match status" value="1"/>
</dbReference>
<keyword evidence="2" id="KW-0408">Iron</keyword>
<dbReference type="InterPro" id="IPR050231">
    <property type="entry name" value="Iron_ascorbate_oxido_reductase"/>
</dbReference>
<evidence type="ECO:0000313" key="4">
    <source>
        <dbReference type="EMBL" id="KAK7408321.1"/>
    </source>
</evidence>
<dbReference type="PANTHER" id="PTHR47990">
    <property type="entry name" value="2-OXOGLUTARATE (2OG) AND FE(II)-DEPENDENT OXYGENASE SUPERFAMILY PROTEIN-RELATED"/>
    <property type="match status" value="1"/>
</dbReference>
<sequence>MASEKLFENAPPFPDDIPTAQIASVPLVGLRTGDEATARTLLESCKTLGFFLLDLRGDALGEELVGEIDHLLGSVGKEVMALPEDVKRQYHVDIPRSFEGFKLRGVGKTETNEPDRFEWFNIGQDGLTGICPVPPLPPLVQTQLPLFTSYLKHNQEIASLIHTTLAAQLGLPADTFTSLNHPTESSLSLVRLLKFEATSEAKDLRTALRHHTDIGTITLLVNVLGGLQVLVPNQSATDPKAWLWVRPQPRHLIVNLGDAMVQWTGGILRSNTHRVTYSPGDQRSVDRYSMAYFLRPERNASMKRLIGEGDDGDAANMTAWEWEIKKTMSFVTDEEDNVHVNRSEAKGAEPDIMS</sequence>
<dbReference type="Proteomes" id="UP001498476">
    <property type="component" value="Unassembled WGS sequence"/>
</dbReference>
<dbReference type="PROSITE" id="PS51471">
    <property type="entry name" value="FE2OG_OXY"/>
    <property type="match status" value="1"/>
</dbReference>
<comment type="similarity">
    <text evidence="1 2">Belongs to the iron/ascorbate-dependent oxidoreductase family.</text>
</comment>
<name>A0ABR1GSB0_9HYPO</name>
<dbReference type="InterPro" id="IPR044861">
    <property type="entry name" value="IPNS-like_FE2OG_OXY"/>
</dbReference>
<dbReference type="InterPro" id="IPR026992">
    <property type="entry name" value="DIOX_N"/>
</dbReference>
<organism evidence="4 5">
    <name type="scientific">Neonectria punicea</name>
    <dbReference type="NCBI Taxonomy" id="979145"/>
    <lineage>
        <taxon>Eukaryota</taxon>
        <taxon>Fungi</taxon>
        <taxon>Dikarya</taxon>
        <taxon>Ascomycota</taxon>
        <taxon>Pezizomycotina</taxon>
        <taxon>Sordariomycetes</taxon>
        <taxon>Hypocreomycetidae</taxon>
        <taxon>Hypocreales</taxon>
        <taxon>Nectriaceae</taxon>
        <taxon>Neonectria</taxon>
    </lineage>
</organism>
<reference evidence="4 5" key="1">
    <citation type="journal article" date="2025" name="Microbiol. Resour. Announc.">
        <title>Draft genome sequences for Neonectria magnoliae and Neonectria punicea, canker pathogens of Liriodendron tulipifera and Acer saccharum in West Virginia.</title>
        <authorList>
            <person name="Petronek H.M."/>
            <person name="Kasson M.T."/>
            <person name="Metheny A.M."/>
            <person name="Stauder C.M."/>
            <person name="Lovett B."/>
            <person name="Lynch S.C."/>
            <person name="Garnas J.R."/>
            <person name="Kasson L.R."/>
            <person name="Stajich J.E."/>
        </authorList>
    </citation>
    <scope>NUCLEOTIDE SEQUENCE [LARGE SCALE GENOMIC DNA]</scope>
    <source>
        <strain evidence="4 5">NRRL 64653</strain>
    </source>
</reference>
<dbReference type="InterPro" id="IPR005123">
    <property type="entry name" value="Oxoglu/Fe-dep_dioxygenase_dom"/>
</dbReference>
<dbReference type="SUPFAM" id="SSF51197">
    <property type="entry name" value="Clavaminate synthase-like"/>
    <property type="match status" value="1"/>
</dbReference>
<evidence type="ECO:0000256" key="1">
    <source>
        <dbReference type="ARBA" id="ARBA00008056"/>
    </source>
</evidence>
<gene>
    <name evidence="4" type="ORF">QQX98_009523</name>
</gene>
<dbReference type="Gene3D" id="2.60.120.330">
    <property type="entry name" value="B-lactam Antibiotic, Isopenicillin N Synthase, Chain"/>
    <property type="match status" value="1"/>
</dbReference>
<proteinExistence type="inferred from homology"/>
<comment type="caution">
    <text evidence="4">The sequence shown here is derived from an EMBL/GenBank/DDBJ whole genome shotgun (WGS) entry which is preliminary data.</text>
</comment>
<dbReference type="Pfam" id="PF14226">
    <property type="entry name" value="DIOX_N"/>
    <property type="match status" value="1"/>
</dbReference>
<evidence type="ECO:0000313" key="5">
    <source>
        <dbReference type="Proteomes" id="UP001498476"/>
    </source>
</evidence>
<keyword evidence="2" id="KW-0479">Metal-binding</keyword>
<dbReference type="EMBL" id="JAZAVJ010000191">
    <property type="protein sequence ID" value="KAK7408321.1"/>
    <property type="molecule type" value="Genomic_DNA"/>
</dbReference>
<accession>A0ABR1GSB0</accession>
<evidence type="ECO:0000256" key="2">
    <source>
        <dbReference type="RuleBase" id="RU003682"/>
    </source>
</evidence>
<feature type="domain" description="Fe2OG dioxygenase" evidence="3">
    <location>
        <begin position="182"/>
        <end position="296"/>
    </location>
</feature>
<dbReference type="InterPro" id="IPR027443">
    <property type="entry name" value="IPNS-like_sf"/>
</dbReference>
<keyword evidence="5" id="KW-1185">Reference proteome</keyword>
<protein>
    <recommendedName>
        <fullName evidence="3">Fe2OG dioxygenase domain-containing protein</fullName>
    </recommendedName>
</protein>